<name>A0A7S7LW10_9BACT</name>
<sequence length="549" mass="62076">MSHEYITVAPSELHSVIYNRYKEGFNYLLDITAIDYTEHIDSHDEDYAVVYIIRHKDFKLHVVIKTYLPTLEIDTITDIFSGANWLEREVYDQYGIKFINHPNLRRVLNHKEFVGHPLRKSYPITKGQLLYEVDDLIDEMNNRLLSKEVVCSLEDGSFSDCNKDLMFLNLGPSHPASHGTIRTYVALDGETIEAAVSEIGYLHRGFEKSCENHTYNQIVPYTDRLNYCSAISNNIAFVKTVEDMLGVTLSERAQAIRVMLLELSRIEDHVVCLAAVLVDMGGLTNYWYMYNPREDIYDLLSKLTGARLTNSFMRVGGMANDLYDGFEEELKEVIKKVQYGVQETLALIKHNRIFHDRTQNVGVINAQDAINASMTGPNLRASGVSFDMRKDTPYYGYEKYEFDVIVGSVGDVYDRVMVRFGEIDESIKIIDQVMQNLPDGEVNIKDASITLPSKEAVYTTIEGAMNQFKLTYEGVKVPSKEYYGSIEATNGELGFFIVSDGSGTPYKVKVKAPSFTAMSAYPQMVEGSQLADAILTLGSLNIIAGEMDR</sequence>
<evidence type="ECO:0000256" key="7">
    <source>
        <dbReference type="ARBA" id="ARBA00022967"/>
    </source>
</evidence>
<keyword evidence="8" id="KW-0520">NAD</keyword>
<evidence type="ECO:0000256" key="4">
    <source>
        <dbReference type="ARBA" id="ARBA00022475"/>
    </source>
</evidence>
<dbReference type="HAMAP" id="MF_01397">
    <property type="entry name" value="NDH1_NuoCD_2"/>
    <property type="match status" value="1"/>
</dbReference>
<evidence type="ECO:0000313" key="16">
    <source>
        <dbReference type="Proteomes" id="UP000593994"/>
    </source>
</evidence>
<dbReference type="Pfam" id="PF00346">
    <property type="entry name" value="Complex1_49kDa"/>
    <property type="match status" value="1"/>
</dbReference>
<dbReference type="InterPro" id="IPR026662">
    <property type="entry name" value="NDH-1_subunit_CD"/>
</dbReference>
<dbReference type="PANTHER" id="PTHR11993">
    <property type="entry name" value="NADH-UBIQUINONE OXIDOREDUCTASE 49 KDA SUBUNIT"/>
    <property type="match status" value="1"/>
</dbReference>
<dbReference type="NCBIfam" id="NF004739">
    <property type="entry name" value="PRK06075.1"/>
    <property type="match status" value="1"/>
</dbReference>
<feature type="domain" description="NADH:ubiquinone oxidoreductase 30kDa subunit" evidence="13">
    <location>
        <begin position="7"/>
        <end position="126"/>
    </location>
</feature>
<keyword evidence="7" id="KW-1278">Translocase</keyword>
<feature type="domain" description="NADH-quinone oxidoreductase subunit D" evidence="14">
    <location>
        <begin position="279"/>
        <end position="549"/>
    </location>
</feature>
<dbReference type="SUPFAM" id="SSF56762">
    <property type="entry name" value="HydB/Nqo4-like"/>
    <property type="match status" value="1"/>
</dbReference>
<dbReference type="NCBIfam" id="TIGR01962">
    <property type="entry name" value="NuoD"/>
    <property type="match status" value="1"/>
</dbReference>
<dbReference type="AlphaFoldDB" id="A0A7S7LW10"/>
<dbReference type="EMBL" id="CP054492">
    <property type="protein sequence ID" value="QOY52375.1"/>
    <property type="molecule type" value="Genomic_DNA"/>
</dbReference>
<comment type="catalytic activity">
    <reaction evidence="12">
        <text>a quinone + NADH + 5 H(+)(in) = a quinol + NAD(+) + 4 H(+)(out)</text>
        <dbReference type="Rhea" id="RHEA:57888"/>
        <dbReference type="ChEBI" id="CHEBI:15378"/>
        <dbReference type="ChEBI" id="CHEBI:24646"/>
        <dbReference type="ChEBI" id="CHEBI:57540"/>
        <dbReference type="ChEBI" id="CHEBI:57945"/>
        <dbReference type="ChEBI" id="CHEBI:132124"/>
    </reaction>
</comment>
<dbReference type="GO" id="GO:0050136">
    <property type="term" value="F:NADH dehydrogenase (quinone) (non-electrogenic) activity"/>
    <property type="evidence" value="ECO:0007669"/>
    <property type="project" value="InterPro"/>
</dbReference>
<comment type="subunit">
    <text evidence="11">NDH-1 is composed of 13 different subunits. Subunits NuoB, CD, E, F, and G constitute the peripheral sector of the complex.</text>
</comment>
<dbReference type="HAMAP" id="MF_01358">
    <property type="entry name" value="NDH1_NuoD"/>
    <property type="match status" value="1"/>
</dbReference>
<dbReference type="InterPro" id="IPR029014">
    <property type="entry name" value="NiFe-Hase_large"/>
</dbReference>
<keyword evidence="5" id="KW-0997">Cell inner membrane</keyword>
<comment type="similarity">
    <text evidence="2">In the C-terminal section; belongs to the complex I 49 kDa subunit family.</text>
</comment>
<keyword evidence="3" id="KW-0813">Transport</keyword>
<evidence type="ECO:0000256" key="5">
    <source>
        <dbReference type="ARBA" id="ARBA00022519"/>
    </source>
</evidence>
<evidence type="ECO:0000256" key="3">
    <source>
        <dbReference type="ARBA" id="ARBA00022448"/>
    </source>
</evidence>
<keyword evidence="6" id="KW-0874">Quinone</keyword>
<dbReference type="GO" id="GO:0030964">
    <property type="term" value="C:NADH dehydrogenase complex"/>
    <property type="evidence" value="ECO:0007669"/>
    <property type="project" value="InterPro"/>
</dbReference>
<evidence type="ECO:0000256" key="8">
    <source>
        <dbReference type="ARBA" id="ARBA00023027"/>
    </source>
</evidence>
<keyword evidence="9" id="KW-0472">Membrane</keyword>
<evidence type="ECO:0000259" key="13">
    <source>
        <dbReference type="Pfam" id="PF00329"/>
    </source>
</evidence>
<evidence type="ECO:0000256" key="6">
    <source>
        <dbReference type="ARBA" id="ARBA00022719"/>
    </source>
</evidence>
<dbReference type="SUPFAM" id="SSF143243">
    <property type="entry name" value="Nqo5-like"/>
    <property type="match status" value="1"/>
</dbReference>
<keyword evidence="15" id="KW-0560">Oxidoreductase</keyword>
<evidence type="ECO:0000256" key="11">
    <source>
        <dbReference type="ARBA" id="ARBA00038617"/>
    </source>
</evidence>
<dbReference type="RefSeq" id="WP_194370363.1">
    <property type="nucleotide sequence ID" value="NZ_CP054492.1"/>
</dbReference>
<protein>
    <submittedName>
        <fullName evidence="15">NADH dehydrogenase (Quinone) subunit D</fullName>
        <ecNumber evidence="15">1.6.5.11</ecNumber>
    </submittedName>
</protein>
<evidence type="ECO:0000313" key="15">
    <source>
        <dbReference type="EMBL" id="QOY52375.1"/>
    </source>
</evidence>
<comment type="subcellular location">
    <subcellularLocation>
        <location evidence="1">Cell inner membrane</location>
        <topology evidence="1">Peripheral membrane protein</topology>
    </subcellularLocation>
</comment>
<evidence type="ECO:0000256" key="10">
    <source>
        <dbReference type="ARBA" id="ARBA00023268"/>
    </source>
</evidence>
<dbReference type="GO" id="GO:0005886">
    <property type="term" value="C:plasma membrane"/>
    <property type="evidence" value="ECO:0007669"/>
    <property type="project" value="UniProtKB-SubCell"/>
</dbReference>
<evidence type="ECO:0000256" key="9">
    <source>
        <dbReference type="ARBA" id="ARBA00023136"/>
    </source>
</evidence>
<dbReference type="InterPro" id="IPR001268">
    <property type="entry name" value="NADH_UbQ_OxRdtase_30kDa_su"/>
</dbReference>
<dbReference type="InterPro" id="IPR022885">
    <property type="entry name" value="NDH1_su_D/H"/>
</dbReference>
<dbReference type="Pfam" id="PF00329">
    <property type="entry name" value="Complex1_30kDa"/>
    <property type="match status" value="1"/>
</dbReference>
<dbReference type="PANTHER" id="PTHR11993:SF10">
    <property type="entry name" value="NADH DEHYDROGENASE [UBIQUINONE] IRON-SULFUR PROTEIN 2, MITOCHONDRIAL"/>
    <property type="match status" value="1"/>
</dbReference>
<accession>A0A7S7LW10</accession>
<dbReference type="EC" id="1.6.5.11" evidence="15"/>
<keyword evidence="16" id="KW-1185">Reference proteome</keyword>
<evidence type="ECO:0000259" key="14">
    <source>
        <dbReference type="Pfam" id="PF00346"/>
    </source>
</evidence>
<reference evidence="15 16" key="1">
    <citation type="submission" date="2020-05" db="EMBL/GenBank/DDBJ databases">
        <title>Sulfurimonas marisnigri, sp. nov., and Sulfurimonas baltica, sp. nov., manganese oxide reducing chemolithoautotrophs of the class Epsilonproteobacteria isolated from the pelagic redoxclines of the Black and Baltic Seas and emended description of the genus Sulfurimonas.</title>
        <authorList>
            <person name="Henkel J.V."/>
            <person name="Laudan C."/>
            <person name="Werner J."/>
            <person name="Neu T."/>
            <person name="Plewe S."/>
            <person name="Sproer C."/>
            <person name="Bunk B."/>
            <person name="Schulz-Vogt H.N."/>
        </authorList>
    </citation>
    <scope>NUCLEOTIDE SEQUENCE [LARGE SCALE GENOMIC DNA]</scope>
    <source>
        <strain evidence="15 16">GD2</strain>
    </source>
</reference>
<dbReference type="GO" id="GO:0048038">
    <property type="term" value="F:quinone binding"/>
    <property type="evidence" value="ECO:0007669"/>
    <property type="project" value="UniProtKB-KW"/>
</dbReference>
<keyword evidence="10" id="KW-0511">Multifunctional enzyme</keyword>
<dbReference type="KEGG" id="sbal:HUE88_01375"/>
<dbReference type="Gene3D" id="1.10.645.10">
    <property type="entry name" value="Cytochrome-c3 Hydrogenase, chain B"/>
    <property type="match status" value="1"/>
</dbReference>
<dbReference type="InterPro" id="IPR037232">
    <property type="entry name" value="NADH_quin_OxRdtase_su_C/D-like"/>
</dbReference>
<organism evidence="15 16">
    <name type="scientific">Candidatus Sulfurimonas baltica</name>
    <dbReference type="NCBI Taxonomy" id="2740404"/>
    <lineage>
        <taxon>Bacteria</taxon>
        <taxon>Pseudomonadati</taxon>
        <taxon>Campylobacterota</taxon>
        <taxon>Epsilonproteobacteria</taxon>
        <taxon>Campylobacterales</taxon>
        <taxon>Sulfurimonadaceae</taxon>
        <taxon>Sulfurimonas</taxon>
    </lineage>
</organism>
<dbReference type="GO" id="GO:0051287">
    <property type="term" value="F:NAD binding"/>
    <property type="evidence" value="ECO:0007669"/>
    <property type="project" value="InterPro"/>
</dbReference>
<evidence type="ECO:0000256" key="1">
    <source>
        <dbReference type="ARBA" id="ARBA00004417"/>
    </source>
</evidence>
<dbReference type="Proteomes" id="UP000593994">
    <property type="component" value="Chromosome"/>
</dbReference>
<dbReference type="GO" id="GO:0008137">
    <property type="term" value="F:NADH dehydrogenase (ubiquinone) activity"/>
    <property type="evidence" value="ECO:0007669"/>
    <property type="project" value="InterPro"/>
</dbReference>
<proteinExistence type="inferred from homology"/>
<evidence type="ECO:0000256" key="12">
    <source>
        <dbReference type="ARBA" id="ARBA00047712"/>
    </source>
</evidence>
<keyword evidence="4" id="KW-1003">Cell membrane</keyword>
<gene>
    <name evidence="15" type="primary">nuoD</name>
    <name evidence="15" type="ORF">HUE88_01375</name>
</gene>
<dbReference type="Gene3D" id="3.30.460.80">
    <property type="entry name" value="NADH:ubiquinone oxidoreductase, 30kDa subunit"/>
    <property type="match status" value="1"/>
</dbReference>
<evidence type="ECO:0000256" key="2">
    <source>
        <dbReference type="ARBA" id="ARBA00010019"/>
    </source>
</evidence>
<dbReference type="InterPro" id="IPR001135">
    <property type="entry name" value="NADH_Q_OxRdtase_suD"/>
</dbReference>